<gene>
    <name evidence="2" type="ORF">F4V45_08335</name>
</gene>
<dbReference type="EMBL" id="VXKE01000021">
    <property type="protein sequence ID" value="KAA8707859.1"/>
    <property type="molecule type" value="Genomic_DNA"/>
</dbReference>
<dbReference type="Proteomes" id="UP000323707">
    <property type="component" value="Unassembled WGS sequence"/>
</dbReference>
<evidence type="ECO:0000256" key="1">
    <source>
        <dbReference type="SAM" id="SignalP"/>
    </source>
</evidence>
<organism evidence="2 3">
    <name type="scientific">Helicobacter canis</name>
    <dbReference type="NCBI Taxonomy" id="29419"/>
    <lineage>
        <taxon>Bacteria</taxon>
        <taxon>Pseudomonadati</taxon>
        <taxon>Campylobacterota</taxon>
        <taxon>Epsilonproteobacteria</taxon>
        <taxon>Campylobacterales</taxon>
        <taxon>Helicobacteraceae</taxon>
        <taxon>Helicobacter</taxon>
    </lineage>
</organism>
<comment type="caution">
    <text evidence="2">The sequence shown here is derived from an EMBL/GenBank/DDBJ whole genome shotgun (WGS) entry which is preliminary data.</text>
</comment>
<protein>
    <submittedName>
        <fullName evidence="2">Uncharacterized protein</fullName>
    </submittedName>
</protein>
<reference evidence="2 3" key="1">
    <citation type="submission" date="2019-09" db="EMBL/GenBank/DDBJ databases">
        <title>Draft genome sequence of various Type strains from the CCUG.</title>
        <authorList>
            <person name="Pineiro-Iglesias B."/>
            <person name="Tunovic T."/>
            <person name="Unosson C."/>
            <person name="Inganas E."/>
            <person name="Ohlen M."/>
            <person name="Cardew S."/>
            <person name="Jensie-Markopoulos S."/>
            <person name="Salva-Serra F."/>
            <person name="Jaen-Luchoro D."/>
            <person name="Karlsson R."/>
            <person name="Svensson-Stadler L."/>
            <person name="Chun J."/>
            <person name="Moore E."/>
        </authorList>
    </citation>
    <scope>NUCLEOTIDE SEQUENCE [LARGE SCALE GENOMIC DNA]</scope>
    <source>
        <strain evidence="2 3">CCUG 32756T</strain>
    </source>
</reference>
<evidence type="ECO:0000313" key="3">
    <source>
        <dbReference type="Proteomes" id="UP000323707"/>
    </source>
</evidence>
<evidence type="ECO:0000313" key="2">
    <source>
        <dbReference type="EMBL" id="KAA8707859.1"/>
    </source>
</evidence>
<dbReference type="AlphaFoldDB" id="A0A5M9QIH4"/>
<accession>A0A5M9QIH4</accession>
<proteinExistence type="predicted"/>
<keyword evidence="1" id="KW-0732">Signal</keyword>
<feature type="chain" id="PRO_5024321923" evidence="1">
    <location>
        <begin position="18"/>
        <end position="152"/>
    </location>
</feature>
<name>A0A5M9QIH4_9HELI</name>
<sequence>MASRLIVALLLCSVVSASEPALSAQDFLRYYEHNLKAAHQAILQGSVSREFVRFRGYSLIDYTIYKQMSKQEIKAIKKPLIFFSGVLSGKPLYSEFGGVSIDAYADNEMRAHLNFQGRYFSDLIAIGQDRFYALCALSAINRCLLLGVGERW</sequence>
<dbReference type="RefSeq" id="WP_150337860.1">
    <property type="nucleotide sequence ID" value="NZ_JAERIX010000017.1"/>
</dbReference>
<feature type="signal peptide" evidence="1">
    <location>
        <begin position="1"/>
        <end position="17"/>
    </location>
</feature>